<reference evidence="1 2" key="1">
    <citation type="submission" date="2018-06" db="EMBL/GenBank/DDBJ databases">
        <authorList>
            <consortium name="Pathogen Informatics"/>
            <person name="Doyle S."/>
        </authorList>
    </citation>
    <scope>NUCLEOTIDE SEQUENCE [LARGE SCALE GENOMIC DNA]</scope>
    <source>
        <strain evidence="1 2">NCTC10060</strain>
    </source>
</reference>
<proteinExistence type="predicted"/>
<evidence type="ECO:0000313" key="1">
    <source>
        <dbReference type="EMBL" id="SUG57374.1"/>
    </source>
</evidence>
<dbReference type="Proteomes" id="UP000254633">
    <property type="component" value="Unassembled WGS sequence"/>
</dbReference>
<accession>A0A379U4B3</accession>
<sequence>MVCYYLARAHFPLDENKFVEPVIIGGDEERTVQFGMLLDQLKLYPHETADPLCVSINAVTPCCGESNAYQIGGIYRAAPFVCL</sequence>
<evidence type="ECO:0000313" key="2">
    <source>
        <dbReference type="Proteomes" id="UP000254633"/>
    </source>
</evidence>
<organism evidence="1 2">
    <name type="scientific">Salmonella diarizonae</name>
    <dbReference type="NCBI Taxonomy" id="59204"/>
    <lineage>
        <taxon>Bacteria</taxon>
        <taxon>Pseudomonadati</taxon>
        <taxon>Pseudomonadota</taxon>
        <taxon>Gammaproteobacteria</taxon>
        <taxon>Enterobacterales</taxon>
        <taxon>Enterobacteriaceae</taxon>
        <taxon>Salmonella</taxon>
    </lineage>
</organism>
<dbReference type="EMBL" id="UGXH01000003">
    <property type="protein sequence ID" value="SUG57374.1"/>
    <property type="molecule type" value="Genomic_DNA"/>
</dbReference>
<gene>
    <name evidence="1" type="ORF">NCTC10060_04590</name>
</gene>
<name>A0A379U4B3_SALDZ</name>
<dbReference type="AlphaFoldDB" id="A0A379U4B3"/>
<protein>
    <submittedName>
        <fullName evidence="1">Uncharacterized protein</fullName>
    </submittedName>
</protein>